<accession>A0ACC0DZP5</accession>
<protein>
    <submittedName>
        <fullName evidence="1">Uncharacterized protein</fullName>
    </submittedName>
</protein>
<keyword evidence="2" id="KW-1185">Reference proteome</keyword>
<evidence type="ECO:0000313" key="2">
    <source>
        <dbReference type="Proteomes" id="UP001060170"/>
    </source>
</evidence>
<gene>
    <name evidence="1" type="ORF">MJO28_013272</name>
</gene>
<evidence type="ECO:0000313" key="1">
    <source>
        <dbReference type="EMBL" id="KAI7940987.1"/>
    </source>
</evidence>
<reference evidence="2" key="1">
    <citation type="journal article" date="2018" name="BMC Genomics">
        <title>Genomic insights into host adaptation between the wheat stripe rust pathogen (Puccinia striiformis f. sp. tritici) and the barley stripe rust pathogen (Puccinia striiformis f. sp. hordei).</title>
        <authorList>
            <person name="Xia C."/>
            <person name="Wang M."/>
            <person name="Yin C."/>
            <person name="Cornejo O.E."/>
            <person name="Hulbert S.H."/>
            <person name="Chen X."/>
        </authorList>
    </citation>
    <scope>NUCLEOTIDE SEQUENCE [LARGE SCALE GENOMIC DNA]</scope>
    <source>
        <strain evidence="2">93-210</strain>
    </source>
</reference>
<name>A0ACC0DZP5_9BASI</name>
<dbReference type="EMBL" id="CM045877">
    <property type="protein sequence ID" value="KAI7940987.1"/>
    <property type="molecule type" value="Genomic_DNA"/>
</dbReference>
<organism evidence="1 2">
    <name type="scientific">Puccinia striiformis f. sp. tritici</name>
    <dbReference type="NCBI Taxonomy" id="168172"/>
    <lineage>
        <taxon>Eukaryota</taxon>
        <taxon>Fungi</taxon>
        <taxon>Dikarya</taxon>
        <taxon>Basidiomycota</taxon>
        <taxon>Pucciniomycotina</taxon>
        <taxon>Pucciniomycetes</taxon>
        <taxon>Pucciniales</taxon>
        <taxon>Pucciniaceae</taxon>
        <taxon>Puccinia</taxon>
    </lineage>
</organism>
<proteinExistence type="predicted"/>
<comment type="caution">
    <text evidence="1">The sequence shown here is derived from an EMBL/GenBank/DDBJ whole genome shotgun (WGS) entry which is preliminary data.</text>
</comment>
<reference evidence="1 2" key="3">
    <citation type="journal article" date="2022" name="Microbiol. Spectr.">
        <title>Folding features and dynamics of 3D genome architecture in plant fungal pathogens.</title>
        <authorList>
            <person name="Xia C."/>
        </authorList>
    </citation>
    <scope>NUCLEOTIDE SEQUENCE [LARGE SCALE GENOMIC DNA]</scope>
    <source>
        <strain evidence="1 2">93-210</strain>
    </source>
</reference>
<reference evidence="2" key="2">
    <citation type="journal article" date="2018" name="Mol. Plant Microbe Interact.">
        <title>Genome sequence resources for the wheat stripe rust pathogen (Puccinia striiformis f. sp. tritici) and the barley stripe rust pathogen (Puccinia striiformis f. sp. hordei).</title>
        <authorList>
            <person name="Xia C."/>
            <person name="Wang M."/>
            <person name="Yin C."/>
            <person name="Cornejo O.E."/>
            <person name="Hulbert S.H."/>
            <person name="Chen X."/>
        </authorList>
    </citation>
    <scope>NUCLEOTIDE SEQUENCE [LARGE SCALE GENOMIC DNA]</scope>
    <source>
        <strain evidence="2">93-210</strain>
    </source>
</reference>
<sequence length="131" mass="14308">MKLAVFIVTLIASLSSLEGILAVPVDRGMHRPGGTGDRKPNTKQNRNGLARKPPNGTENRKPNTNQNRHGLARKPANRTGTRKPNTNQNRNGHTRENDSNGLDPKVFVPIGSRGYHSFAGTSYAYTSDMSD</sequence>
<dbReference type="Proteomes" id="UP001060170">
    <property type="component" value="Chromosome 13"/>
</dbReference>